<dbReference type="AlphaFoldDB" id="A0A344J8W3"/>
<dbReference type="EMBL" id="CP029556">
    <property type="protein sequence ID" value="AXA85473.1"/>
    <property type="molecule type" value="Genomic_DNA"/>
</dbReference>
<organism evidence="2 3">
    <name type="scientific">Solilutibacter oculi</name>
    <dbReference type="NCBI Taxonomy" id="2698682"/>
    <lineage>
        <taxon>Bacteria</taxon>
        <taxon>Pseudomonadati</taxon>
        <taxon>Pseudomonadota</taxon>
        <taxon>Gammaproteobacteria</taxon>
        <taxon>Lysobacterales</taxon>
        <taxon>Lysobacteraceae</taxon>
        <taxon>Solilutibacter</taxon>
    </lineage>
</organism>
<name>A0A344J8W3_9GAMM</name>
<dbReference type="Pfam" id="PF13302">
    <property type="entry name" value="Acetyltransf_3"/>
    <property type="match status" value="1"/>
</dbReference>
<evidence type="ECO:0000313" key="3">
    <source>
        <dbReference type="Proteomes" id="UP000251842"/>
    </source>
</evidence>
<dbReference type="Proteomes" id="UP000251842">
    <property type="component" value="Chromosome"/>
</dbReference>
<dbReference type="PANTHER" id="PTHR43610:SF1">
    <property type="entry name" value="N-ACETYLTRANSFERASE DOMAIN-CONTAINING PROTEIN"/>
    <property type="match status" value="1"/>
</dbReference>
<dbReference type="KEGG" id="lue:DCD74_05215"/>
<evidence type="ECO:0000259" key="1">
    <source>
        <dbReference type="PROSITE" id="PS51186"/>
    </source>
</evidence>
<dbReference type="OrthoDB" id="5295305at2"/>
<dbReference type="Gene3D" id="3.40.630.30">
    <property type="match status" value="1"/>
</dbReference>
<sequence>MSHAEALARASADGEIWKLHYTSAPEPAAEAASTYIASALAGHNAGSMQPYAVFADDDLVGTTRFYDIDREVPTCAIGYTWYAARVQRSHVNTACKRLLLGHAFEAMDMRTVYFHTSHQNLRSQAAIERLGAKKDGVLRQHRRQKDSSLRDTVCYSILDSEWPAVRGGLDAKLANIAR</sequence>
<dbReference type="InterPro" id="IPR000182">
    <property type="entry name" value="GNAT_dom"/>
</dbReference>
<keyword evidence="3" id="KW-1185">Reference proteome</keyword>
<evidence type="ECO:0000313" key="2">
    <source>
        <dbReference type="EMBL" id="AXA85473.1"/>
    </source>
</evidence>
<dbReference type="InterPro" id="IPR016181">
    <property type="entry name" value="Acyl_CoA_acyltransferase"/>
</dbReference>
<keyword evidence="2" id="KW-0808">Transferase</keyword>
<gene>
    <name evidence="2" type="ORF">DCD74_05215</name>
</gene>
<accession>A0A344J8W3</accession>
<proteinExistence type="predicted"/>
<reference evidence="3" key="1">
    <citation type="submission" date="2018-05" db="EMBL/GenBank/DDBJ databases">
        <title>Luteimonas pekinense sp. nov., isolated from human Meibomian gland secretions, Beijing, China.</title>
        <authorList>
            <person name="Wen T."/>
            <person name="Bai H."/>
            <person name="Lv H."/>
        </authorList>
    </citation>
    <scope>NUCLEOTIDE SEQUENCE [LARGE SCALE GENOMIC DNA]</scope>
    <source>
        <strain evidence="3">83-4</strain>
    </source>
</reference>
<protein>
    <submittedName>
        <fullName evidence="2">N-acetyltransferase</fullName>
    </submittedName>
</protein>
<dbReference type="PROSITE" id="PS51186">
    <property type="entry name" value="GNAT"/>
    <property type="match status" value="1"/>
</dbReference>
<dbReference type="SUPFAM" id="SSF55729">
    <property type="entry name" value="Acyl-CoA N-acyltransferases (Nat)"/>
    <property type="match status" value="1"/>
</dbReference>
<feature type="domain" description="N-acetyltransferase" evidence="1">
    <location>
        <begin position="5"/>
        <end position="154"/>
    </location>
</feature>
<dbReference type="PANTHER" id="PTHR43610">
    <property type="entry name" value="BLL6696 PROTEIN"/>
    <property type="match status" value="1"/>
</dbReference>
<dbReference type="GO" id="GO:0016747">
    <property type="term" value="F:acyltransferase activity, transferring groups other than amino-acyl groups"/>
    <property type="evidence" value="ECO:0007669"/>
    <property type="project" value="InterPro"/>
</dbReference>